<dbReference type="EMBL" id="NUPM01000010">
    <property type="protein sequence ID" value="PGZ02718.1"/>
    <property type="molecule type" value="Genomic_DNA"/>
</dbReference>
<dbReference type="EMBL" id="NVMD01000006">
    <property type="protein sequence ID" value="PED15489.1"/>
    <property type="molecule type" value="Genomic_DNA"/>
</dbReference>
<dbReference type="InterPro" id="IPR001296">
    <property type="entry name" value="Glyco_trans_1"/>
</dbReference>
<evidence type="ECO:0000313" key="4">
    <source>
        <dbReference type="EMBL" id="PED15489.1"/>
    </source>
</evidence>
<protein>
    <submittedName>
        <fullName evidence="4">Glycosyltransferase family 1 protein</fullName>
    </submittedName>
</protein>
<proteinExistence type="inferred from homology"/>
<evidence type="ECO:0000313" key="6">
    <source>
        <dbReference type="Proteomes" id="UP000220127"/>
    </source>
</evidence>
<dbReference type="Gene3D" id="3.40.50.2000">
    <property type="entry name" value="Glycogen Phosphorylase B"/>
    <property type="match status" value="2"/>
</dbReference>
<dbReference type="Pfam" id="PF13477">
    <property type="entry name" value="Glyco_trans_4_2"/>
    <property type="match status" value="1"/>
</dbReference>
<dbReference type="Pfam" id="PF00534">
    <property type="entry name" value="Glycos_transf_1"/>
    <property type="match status" value="1"/>
</dbReference>
<dbReference type="SUPFAM" id="SSF53756">
    <property type="entry name" value="UDP-Glycosyltransferase/glycogen phosphorylase"/>
    <property type="match status" value="1"/>
</dbReference>
<evidence type="ECO:0000313" key="5">
    <source>
        <dbReference type="EMBL" id="PGZ02718.1"/>
    </source>
</evidence>
<dbReference type="Proteomes" id="UP000223445">
    <property type="component" value="Unassembled WGS sequence"/>
</dbReference>
<comment type="caution">
    <text evidence="4">The sequence shown here is derived from an EMBL/GenBank/DDBJ whole genome shotgun (WGS) entry which is preliminary data.</text>
</comment>
<feature type="domain" description="Glycosyltransferase subfamily 4-like N-terminal" evidence="3">
    <location>
        <begin position="3"/>
        <end position="147"/>
    </location>
</feature>
<sequence length="368" mass="42153">MEKILILANNDVGLYKFRKEFIQELIDQGNKIFISLPNGSFVQPLIDMGCTFIETKVDRRGINPFTDLKLVMHYIKLLMSLKPNKVITYTVKPNVYGGIASRIMRIPYIVNITGVGTAFQKDGFLKKIIVRLYKIACKKAKVVFFENEENKKIFIDNNIVKDEIACKLNGAGVNLDEFQFKEYPVSEKIHFLFIGRVMKEKGVDELFEAVKRIKSKYNNVIFDIVGPFEDDYSNLIDKLEQDGAIEYHGFQEDVRPFIEKSGCLILPSYHEGMANTLLEAGAMGRPLITTNISGCKEAVIDEQSGFLVKVSDPLDLYEKILRFIELDFNEKKDMGKFSYQHISNTFDKKIVVDTVVKRIFEKGNKCIM</sequence>
<name>A0A9X6YHR2_BACTU</name>
<reference evidence="6 7" key="1">
    <citation type="submission" date="2017-09" db="EMBL/GenBank/DDBJ databases">
        <title>Large-scale bioinformatics analysis of Bacillus genomes uncovers conserved roles of natural products in bacterial physiology.</title>
        <authorList>
            <consortium name="Agbiome Team Llc"/>
            <person name="Bleich R.M."/>
            <person name="Grubbs K.J."/>
            <person name="Santa Maria K.C."/>
            <person name="Allen S.E."/>
            <person name="Farag S."/>
            <person name="Shank E.A."/>
            <person name="Bowers A."/>
        </authorList>
    </citation>
    <scope>NUCLEOTIDE SEQUENCE [LARGE SCALE GENOMIC DNA]</scope>
    <source>
        <strain evidence="5 7">AFS030179</strain>
        <strain evidence="4 6">AFS094940</strain>
    </source>
</reference>
<evidence type="ECO:0000259" key="2">
    <source>
        <dbReference type="Pfam" id="PF00534"/>
    </source>
</evidence>
<dbReference type="CDD" id="cd03808">
    <property type="entry name" value="GT4_CapM-like"/>
    <property type="match status" value="1"/>
</dbReference>
<accession>A0A9X6YHR2</accession>
<dbReference type="Proteomes" id="UP000220127">
    <property type="component" value="Unassembled WGS sequence"/>
</dbReference>
<evidence type="ECO:0000259" key="3">
    <source>
        <dbReference type="Pfam" id="PF13477"/>
    </source>
</evidence>
<dbReference type="AlphaFoldDB" id="A0A9X6YHR2"/>
<feature type="domain" description="Glycosyl transferase family 1" evidence="2">
    <location>
        <begin position="179"/>
        <end position="340"/>
    </location>
</feature>
<evidence type="ECO:0000256" key="1">
    <source>
        <dbReference type="ARBA" id="ARBA00009481"/>
    </source>
</evidence>
<dbReference type="GO" id="GO:0016757">
    <property type="term" value="F:glycosyltransferase activity"/>
    <property type="evidence" value="ECO:0007669"/>
    <property type="project" value="InterPro"/>
</dbReference>
<dbReference type="InterPro" id="IPR028098">
    <property type="entry name" value="Glyco_trans_4-like_N"/>
</dbReference>
<gene>
    <name evidence="5" type="ORF">COE48_15270</name>
    <name evidence="4" type="ORF">CON01_04790</name>
</gene>
<organism evidence="4 6">
    <name type="scientific">Bacillus thuringiensis</name>
    <dbReference type="NCBI Taxonomy" id="1428"/>
    <lineage>
        <taxon>Bacteria</taxon>
        <taxon>Bacillati</taxon>
        <taxon>Bacillota</taxon>
        <taxon>Bacilli</taxon>
        <taxon>Bacillales</taxon>
        <taxon>Bacillaceae</taxon>
        <taxon>Bacillus</taxon>
        <taxon>Bacillus cereus group</taxon>
    </lineage>
</organism>
<comment type="similarity">
    <text evidence="1">Belongs to the glycosyltransferase group 1 family. Glycosyltransferase 4 subfamily.</text>
</comment>
<dbReference type="RefSeq" id="WP_097877300.1">
    <property type="nucleotide sequence ID" value="NZ_JBALLD010000001.1"/>
</dbReference>
<dbReference type="PANTHER" id="PTHR12526">
    <property type="entry name" value="GLYCOSYLTRANSFERASE"/>
    <property type="match status" value="1"/>
</dbReference>
<dbReference type="PANTHER" id="PTHR12526:SF630">
    <property type="entry name" value="GLYCOSYLTRANSFERASE"/>
    <property type="match status" value="1"/>
</dbReference>
<evidence type="ECO:0000313" key="7">
    <source>
        <dbReference type="Proteomes" id="UP000223445"/>
    </source>
</evidence>